<dbReference type="PANTHER" id="PTHR42870:SF1">
    <property type="entry name" value="NON-SPECIFIC LIPID-TRANSFER PROTEIN-LIKE 2"/>
    <property type="match status" value="1"/>
</dbReference>
<feature type="domain" description="Thiolase C-terminal" evidence="1">
    <location>
        <begin position="270"/>
        <end position="381"/>
    </location>
</feature>
<dbReference type="CDD" id="cd00829">
    <property type="entry name" value="SCP-x_thiolase"/>
    <property type="match status" value="1"/>
</dbReference>
<dbReference type="Gene3D" id="3.40.47.10">
    <property type="match status" value="1"/>
</dbReference>
<dbReference type="Pfam" id="PF22691">
    <property type="entry name" value="Thiolase_C_1"/>
    <property type="match status" value="1"/>
</dbReference>
<dbReference type="Proteomes" id="UP000242886">
    <property type="component" value="Chromosome SDENCHOL"/>
</dbReference>
<dbReference type="SUPFAM" id="SSF53901">
    <property type="entry name" value="Thiolase-like"/>
    <property type="match status" value="2"/>
</dbReference>
<dbReference type="GO" id="GO:0003988">
    <property type="term" value="F:acetyl-CoA C-acyltransferase activity"/>
    <property type="evidence" value="ECO:0007669"/>
    <property type="project" value="UniProtKB-ARBA"/>
</dbReference>
<proteinExistence type="predicted"/>
<dbReference type="AlphaFoldDB" id="A0A7Z7MU22"/>
<gene>
    <name evidence="2" type="ORF">SDENCHOL_10308</name>
</gene>
<evidence type="ECO:0000313" key="2">
    <source>
        <dbReference type="EMBL" id="SMB21395.1"/>
    </source>
</evidence>
<dbReference type="PIRSF" id="PIRSF000429">
    <property type="entry name" value="Ac-CoA_Ac_transf"/>
    <property type="match status" value="1"/>
</dbReference>
<reference evidence="2" key="1">
    <citation type="submission" date="2017-03" db="EMBL/GenBank/DDBJ databases">
        <authorList>
            <consortium name="AG Boll"/>
        </authorList>
    </citation>
    <scope>NUCLEOTIDE SEQUENCE [LARGE SCALE GENOMIC DNA]</scope>
    <source>
        <strain evidence="2">Chol</strain>
    </source>
</reference>
<dbReference type="EMBL" id="LT837803">
    <property type="protein sequence ID" value="SMB21395.1"/>
    <property type="molecule type" value="Genomic_DNA"/>
</dbReference>
<dbReference type="InterPro" id="IPR055140">
    <property type="entry name" value="Thiolase_C_2"/>
</dbReference>
<sequence>MNMVANIANKAAIAGIGSTEFSKNSGRSELSLAAEAVKAALNDAGLKASDVDGMVTFTMDQNEEVDVARAVGCNDLNFFARVPYGGGAATGTLLQAAMAVATGMAEVVVCYRALNGRSGHRYSAGVSGSLITGSAIHYGWYMPYGLLTPTSWVAMYTQRYMHLTGCTEDALFEIAHTTREYAVKNPAAFFYNQPFTRADYDNARRICDPLRLFDCCQESDGGSAVIVTTPERARDLKQPGVLINGVAQCSPRDQEEMTSFYRAEIGRIPEMDIAARHAYAQCGLSAKDIDAAVIYDAFSSIVLMQLESWGFCEFGEAAKFVLDGNLRPDGRLPTNTHGGQLSEAYIHGVNGIVEAVRLVRGTSVNQPKKNVNHALVTSGVGVPTGGAILGRM</sequence>
<evidence type="ECO:0000313" key="3">
    <source>
        <dbReference type="Proteomes" id="UP000242886"/>
    </source>
</evidence>
<dbReference type="NCBIfam" id="NF005892">
    <property type="entry name" value="PRK07855.1"/>
    <property type="match status" value="1"/>
</dbReference>
<organism evidence="2 3">
    <name type="scientific">Sterolibacterium denitrificans</name>
    <dbReference type="NCBI Taxonomy" id="157592"/>
    <lineage>
        <taxon>Bacteria</taxon>
        <taxon>Pseudomonadati</taxon>
        <taxon>Pseudomonadota</taxon>
        <taxon>Betaproteobacteria</taxon>
        <taxon>Nitrosomonadales</taxon>
        <taxon>Sterolibacteriaceae</taxon>
        <taxon>Sterolibacterium</taxon>
    </lineage>
</organism>
<dbReference type="InterPro" id="IPR016039">
    <property type="entry name" value="Thiolase-like"/>
</dbReference>
<dbReference type="InterPro" id="IPR002155">
    <property type="entry name" value="Thiolase"/>
</dbReference>
<accession>A0A7Z7MU22</accession>
<keyword evidence="3" id="KW-1185">Reference proteome</keyword>
<protein>
    <recommendedName>
        <fullName evidence="1">Thiolase C-terminal domain-containing protein</fullName>
    </recommendedName>
</protein>
<evidence type="ECO:0000259" key="1">
    <source>
        <dbReference type="Pfam" id="PF22691"/>
    </source>
</evidence>
<name>A0A7Z7MU22_9PROT</name>
<dbReference type="PANTHER" id="PTHR42870">
    <property type="entry name" value="ACETYL-COA C-ACETYLTRANSFERASE"/>
    <property type="match status" value="1"/>
</dbReference>